<sequence>MMIPSFLYAILKKWVVGCDKKPFSHEMRKTKLILNNLSRTLGRVDVNKIPTERSVLVIHYQGITKRGLQQYRNILF</sequence>
<dbReference type="EMBL" id="WIXP02000008">
    <property type="protein sequence ID" value="KAF6206611.1"/>
    <property type="molecule type" value="Genomic_DNA"/>
</dbReference>
<proteinExistence type="predicted"/>
<dbReference type="AlphaFoldDB" id="A0A8S9XE83"/>
<reference evidence="1" key="1">
    <citation type="journal article" date="2021" name="Mol. Ecol. Resour.">
        <title>Apolygus lucorum genome provides insights into omnivorousness and mesophyll feeding.</title>
        <authorList>
            <person name="Liu Y."/>
            <person name="Liu H."/>
            <person name="Wang H."/>
            <person name="Huang T."/>
            <person name="Liu B."/>
            <person name="Yang B."/>
            <person name="Yin L."/>
            <person name="Li B."/>
            <person name="Zhang Y."/>
            <person name="Zhang S."/>
            <person name="Jiang F."/>
            <person name="Zhang X."/>
            <person name="Ren Y."/>
            <person name="Wang B."/>
            <person name="Wang S."/>
            <person name="Lu Y."/>
            <person name="Wu K."/>
            <person name="Fan W."/>
            <person name="Wang G."/>
        </authorList>
    </citation>
    <scope>NUCLEOTIDE SEQUENCE</scope>
    <source>
        <strain evidence="1">12Hb</strain>
    </source>
</reference>
<protein>
    <submittedName>
        <fullName evidence="1">Uncharacterized protein</fullName>
    </submittedName>
</protein>
<gene>
    <name evidence="1" type="ORF">GE061_017847</name>
</gene>
<evidence type="ECO:0000313" key="2">
    <source>
        <dbReference type="Proteomes" id="UP000466442"/>
    </source>
</evidence>
<keyword evidence="2" id="KW-1185">Reference proteome</keyword>
<name>A0A8S9XE83_APOLU</name>
<dbReference type="Proteomes" id="UP000466442">
    <property type="component" value="Unassembled WGS sequence"/>
</dbReference>
<evidence type="ECO:0000313" key="1">
    <source>
        <dbReference type="EMBL" id="KAF6206611.1"/>
    </source>
</evidence>
<accession>A0A8S9XE83</accession>
<organism evidence="1 2">
    <name type="scientific">Apolygus lucorum</name>
    <name type="common">Small green plant bug</name>
    <name type="synonym">Lygocoris lucorum</name>
    <dbReference type="NCBI Taxonomy" id="248454"/>
    <lineage>
        <taxon>Eukaryota</taxon>
        <taxon>Metazoa</taxon>
        <taxon>Ecdysozoa</taxon>
        <taxon>Arthropoda</taxon>
        <taxon>Hexapoda</taxon>
        <taxon>Insecta</taxon>
        <taxon>Pterygota</taxon>
        <taxon>Neoptera</taxon>
        <taxon>Paraneoptera</taxon>
        <taxon>Hemiptera</taxon>
        <taxon>Heteroptera</taxon>
        <taxon>Panheteroptera</taxon>
        <taxon>Cimicomorpha</taxon>
        <taxon>Miridae</taxon>
        <taxon>Mirini</taxon>
        <taxon>Apolygus</taxon>
    </lineage>
</organism>
<comment type="caution">
    <text evidence="1">The sequence shown here is derived from an EMBL/GenBank/DDBJ whole genome shotgun (WGS) entry which is preliminary data.</text>
</comment>